<dbReference type="AlphaFoldDB" id="A0A1A8PAN0"/>
<proteinExistence type="predicted"/>
<accession>A0A1A8PAN0</accession>
<organism evidence="1">
    <name type="scientific">Nothobranchius pienaari</name>
    <dbReference type="NCBI Taxonomy" id="704102"/>
    <lineage>
        <taxon>Eukaryota</taxon>
        <taxon>Metazoa</taxon>
        <taxon>Chordata</taxon>
        <taxon>Craniata</taxon>
        <taxon>Vertebrata</taxon>
        <taxon>Euteleostomi</taxon>
        <taxon>Actinopterygii</taxon>
        <taxon>Neopterygii</taxon>
        <taxon>Teleostei</taxon>
        <taxon>Neoteleostei</taxon>
        <taxon>Acanthomorphata</taxon>
        <taxon>Ovalentaria</taxon>
        <taxon>Atherinomorphae</taxon>
        <taxon>Cyprinodontiformes</taxon>
        <taxon>Nothobranchiidae</taxon>
        <taxon>Nothobranchius</taxon>
    </lineage>
</organism>
<gene>
    <name evidence="1" type="primary">Nfu_g_1_009795</name>
</gene>
<sequence length="56" mass="6511">PGCAFDLLDLKIRAFVTLQWSLEGTSDLIKQTQNKLKGYFGIFFLFWLIKNTILPF</sequence>
<protein>
    <submittedName>
        <fullName evidence="1">Uncharacterized protein</fullName>
    </submittedName>
</protein>
<reference evidence="1" key="2">
    <citation type="submission" date="2016-06" db="EMBL/GenBank/DDBJ databases">
        <title>The genome of a short-lived fish provides insights into sex chromosome evolution and the genetic control of aging.</title>
        <authorList>
            <person name="Reichwald K."/>
            <person name="Felder M."/>
            <person name="Petzold A."/>
            <person name="Koch P."/>
            <person name="Groth M."/>
            <person name="Platzer M."/>
        </authorList>
    </citation>
    <scope>NUCLEOTIDE SEQUENCE</scope>
    <source>
        <tissue evidence="1">Brain</tissue>
    </source>
</reference>
<reference evidence="1" key="1">
    <citation type="submission" date="2016-05" db="EMBL/GenBank/DDBJ databases">
        <authorList>
            <person name="Lavstsen T."/>
            <person name="Jespersen J.S."/>
        </authorList>
    </citation>
    <scope>NUCLEOTIDE SEQUENCE</scope>
    <source>
        <tissue evidence="1">Brain</tissue>
    </source>
</reference>
<dbReference type="EMBL" id="HAEG01007074">
    <property type="protein sequence ID" value="SBR78331.1"/>
    <property type="molecule type" value="Transcribed_RNA"/>
</dbReference>
<name>A0A1A8PAN0_9TELE</name>
<feature type="non-terminal residue" evidence="1">
    <location>
        <position position="1"/>
    </location>
</feature>
<evidence type="ECO:0000313" key="1">
    <source>
        <dbReference type="EMBL" id="SBR78331.1"/>
    </source>
</evidence>
<feature type="non-terminal residue" evidence="1">
    <location>
        <position position="56"/>
    </location>
</feature>